<organism evidence="1 2">
    <name type="scientific">Strongyloides stercoralis</name>
    <name type="common">Threadworm</name>
    <dbReference type="NCBI Taxonomy" id="6248"/>
    <lineage>
        <taxon>Eukaryota</taxon>
        <taxon>Metazoa</taxon>
        <taxon>Ecdysozoa</taxon>
        <taxon>Nematoda</taxon>
        <taxon>Chromadorea</taxon>
        <taxon>Rhabditida</taxon>
        <taxon>Tylenchina</taxon>
        <taxon>Panagrolaimomorpha</taxon>
        <taxon>Strongyloidoidea</taxon>
        <taxon>Strongyloididae</taxon>
        <taxon>Strongyloides</taxon>
    </lineage>
</organism>
<dbReference type="PANTHER" id="PTHR21679">
    <property type="entry name" value="DOMAIN OF UNKNOWN FUNCTION DB DOMAIN-CONTAINING PROTEIN-RELATED"/>
    <property type="match status" value="1"/>
</dbReference>
<accession>A0AAF5DS53</accession>
<sequence length="539" mass="58306">MNENRIKRNIDCEFGNCEHGLLGIGAGIGSYINIPSSNNYLGCGCGCNCGCQKYTTANIKLHNSCKNCNCGCTQCGIATVKMHSPCSSGCCCGCQKYDTVTVRMHSPCSSGCCCGCQKCGTTTLKHFNPCGNCGCKQCDTTTVRMHSPCSYGCSSECGCGCHKCTNPSIKIHNSCCFGCGCTQCTIETVRMRSPCSSNCCSGCSCGCQKCVTATIKHHNLCENCGCGCTQCATATVRMHSPCSTGCGCGCSCGCQRFASTSIKLYNSCENCGCGFTQYSTATVKMNNPCYSNDCCSNSHHRSMIAPLCMSCIGRPIGCSCGGNSAMNMAIDEAARTFLPNYNIKVGERYSSRDYYDYDGFGDYEVGVYFALIFISYIFADNGVSEFEQPEGCGTQATNWKPCIERKIADQVFTSCCERFVPPECRGLCIYESNAIEARVVLMHTIQPSRCRLYKYLSSIIHCAAQTHDNTECCKDMGVSDIGPHCLQLCHPQAKPRALLGERSLAKPIVSCLSKWDQIMQCHHSGLRARKVPKTSVLNN</sequence>
<dbReference type="Proteomes" id="UP000035681">
    <property type="component" value="Unplaced"/>
</dbReference>
<name>A0AAF5DS53_STRER</name>
<dbReference type="WBParaSite" id="TCONS_00016514.p1">
    <property type="protein sequence ID" value="TCONS_00016514.p1"/>
    <property type="gene ID" value="XLOC_011111"/>
</dbReference>
<evidence type="ECO:0000313" key="1">
    <source>
        <dbReference type="Proteomes" id="UP000035681"/>
    </source>
</evidence>
<evidence type="ECO:0000313" key="2">
    <source>
        <dbReference type="WBParaSite" id="TCONS_00016514.p1"/>
    </source>
</evidence>
<keyword evidence="1" id="KW-1185">Reference proteome</keyword>
<proteinExistence type="predicted"/>
<dbReference type="PANTHER" id="PTHR21679:SF2">
    <property type="entry name" value="DOMAIN OF UNKNOWN FUNCTION DB DOMAIN-CONTAINING PROTEIN"/>
    <property type="match status" value="1"/>
</dbReference>
<protein>
    <submittedName>
        <fullName evidence="2">TNFR-Cys domain-containing protein</fullName>
    </submittedName>
</protein>
<dbReference type="AlphaFoldDB" id="A0AAF5DS53"/>
<reference evidence="2" key="1">
    <citation type="submission" date="2024-02" db="UniProtKB">
        <authorList>
            <consortium name="WormBaseParasite"/>
        </authorList>
    </citation>
    <scope>IDENTIFICATION</scope>
</reference>